<evidence type="ECO:0000256" key="1">
    <source>
        <dbReference type="SAM" id="MobiDB-lite"/>
    </source>
</evidence>
<name>A0A397TYK1_9GLOM</name>
<reference evidence="2 3" key="1">
    <citation type="submission" date="2018-06" db="EMBL/GenBank/DDBJ databases">
        <title>Comparative genomics reveals the genomic features of Rhizophagus irregularis, R. cerebriforme, R. diaphanum and Gigaspora rosea, and their symbiotic lifestyle signature.</title>
        <authorList>
            <person name="Morin E."/>
            <person name="San Clemente H."/>
            <person name="Chen E.C.H."/>
            <person name="De La Providencia I."/>
            <person name="Hainaut M."/>
            <person name="Kuo A."/>
            <person name="Kohler A."/>
            <person name="Murat C."/>
            <person name="Tang N."/>
            <person name="Roy S."/>
            <person name="Loubradou J."/>
            <person name="Henrissat B."/>
            <person name="Grigoriev I.V."/>
            <person name="Corradi N."/>
            <person name="Roux C."/>
            <person name="Martin F.M."/>
        </authorList>
    </citation>
    <scope>NUCLEOTIDE SEQUENCE [LARGE SCALE GENOMIC DNA]</scope>
    <source>
        <strain evidence="2 3">DAOM 194757</strain>
    </source>
</reference>
<protein>
    <submittedName>
        <fullName evidence="2">Uncharacterized protein</fullName>
    </submittedName>
</protein>
<sequence>KFSGFNLSSKKAAKKSDNKSTTKKAGLESTHGTELSESFYDKVDSLEIGPSGTSPYYENSNSFESLASSISKIIENQGKLLKEVKDIKAKVRIMETRLKYIEEKLDSNFDFSNDKTFKEDVIKSVSKEILTKAIYPKEELIRAELDRYVRSNYKEDYKKNTPNQWNAYYTRNINGP</sequence>
<dbReference type="AlphaFoldDB" id="A0A397TYK1"/>
<evidence type="ECO:0000313" key="2">
    <source>
        <dbReference type="EMBL" id="RIA99924.1"/>
    </source>
</evidence>
<dbReference type="EMBL" id="QKWP01006174">
    <property type="protein sequence ID" value="RIA99924.1"/>
    <property type="molecule type" value="Genomic_DNA"/>
</dbReference>
<feature type="region of interest" description="Disordered" evidence="1">
    <location>
        <begin position="1"/>
        <end position="32"/>
    </location>
</feature>
<gene>
    <name evidence="2" type="ORF">C2G38_2052004</name>
</gene>
<dbReference type="Proteomes" id="UP000266673">
    <property type="component" value="Unassembled WGS sequence"/>
</dbReference>
<proteinExistence type="predicted"/>
<organism evidence="2 3">
    <name type="scientific">Gigaspora rosea</name>
    <dbReference type="NCBI Taxonomy" id="44941"/>
    <lineage>
        <taxon>Eukaryota</taxon>
        <taxon>Fungi</taxon>
        <taxon>Fungi incertae sedis</taxon>
        <taxon>Mucoromycota</taxon>
        <taxon>Glomeromycotina</taxon>
        <taxon>Glomeromycetes</taxon>
        <taxon>Diversisporales</taxon>
        <taxon>Gigasporaceae</taxon>
        <taxon>Gigaspora</taxon>
    </lineage>
</organism>
<feature type="non-terminal residue" evidence="2">
    <location>
        <position position="1"/>
    </location>
</feature>
<accession>A0A397TYK1</accession>
<dbReference type="OrthoDB" id="2440320at2759"/>
<feature type="non-terminal residue" evidence="2">
    <location>
        <position position="176"/>
    </location>
</feature>
<keyword evidence="3" id="KW-1185">Reference proteome</keyword>
<evidence type="ECO:0000313" key="3">
    <source>
        <dbReference type="Proteomes" id="UP000266673"/>
    </source>
</evidence>
<comment type="caution">
    <text evidence="2">The sequence shown here is derived from an EMBL/GenBank/DDBJ whole genome shotgun (WGS) entry which is preliminary data.</text>
</comment>